<gene>
    <name evidence="1" type="ORF">QAD02_017940</name>
</gene>
<organism evidence="1 2">
    <name type="scientific">Eretmocerus hayati</name>
    <dbReference type="NCBI Taxonomy" id="131215"/>
    <lineage>
        <taxon>Eukaryota</taxon>
        <taxon>Metazoa</taxon>
        <taxon>Ecdysozoa</taxon>
        <taxon>Arthropoda</taxon>
        <taxon>Hexapoda</taxon>
        <taxon>Insecta</taxon>
        <taxon>Pterygota</taxon>
        <taxon>Neoptera</taxon>
        <taxon>Endopterygota</taxon>
        <taxon>Hymenoptera</taxon>
        <taxon>Apocrita</taxon>
        <taxon>Proctotrupomorpha</taxon>
        <taxon>Chalcidoidea</taxon>
        <taxon>Aphelinidae</taxon>
        <taxon>Aphelininae</taxon>
        <taxon>Eretmocerus</taxon>
    </lineage>
</organism>
<protein>
    <submittedName>
        <fullName evidence="1">Uncharacterized protein</fullName>
    </submittedName>
</protein>
<comment type="caution">
    <text evidence="1">The sequence shown here is derived from an EMBL/GenBank/DDBJ whole genome shotgun (WGS) entry which is preliminary data.</text>
</comment>
<reference evidence="1" key="1">
    <citation type="submission" date="2023-04" db="EMBL/GenBank/DDBJ databases">
        <title>A chromosome-level genome assembly of the parasitoid wasp Eretmocerus hayati.</title>
        <authorList>
            <person name="Zhong Y."/>
            <person name="Liu S."/>
            <person name="Liu Y."/>
        </authorList>
    </citation>
    <scope>NUCLEOTIDE SEQUENCE</scope>
    <source>
        <strain evidence="1">ZJU_SS_LIU_2023</strain>
    </source>
</reference>
<dbReference type="Proteomes" id="UP001239111">
    <property type="component" value="Chromosome 1"/>
</dbReference>
<accession>A0ACC2PFC2</accession>
<proteinExistence type="predicted"/>
<keyword evidence="2" id="KW-1185">Reference proteome</keyword>
<evidence type="ECO:0000313" key="2">
    <source>
        <dbReference type="Proteomes" id="UP001239111"/>
    </source>
</evidence>
<evidence type="ECO:0000313" key="1">
    <source>
        <dbReference type="EMBL" id="KAJ8682148.1"/>
    </source>
</evidence>
<sequence>MADIPKIYRNLDASNNFEKHLTPTKVMYKLKTTTFCNEIIAEVMKFSVSTKYKKVMNLELKTKENCRWAAVAWEEEAVRLENEVQKGHVYHFDGLYVQDGNELGDYDFGKKIKFTIKSNTVLNDLTKMYLLPNTLGNQSSIENLKKYSSIQQCVDENFKNNTAIGLTGFIKIPFVQFNQDLPLRWGALTDGSIKITTMIKNYDDPDIVFQVGQSVTAYGKIFEYKEKAAFEILHVKDVIVHDSGHKDEDDIEYIVKTPKRPTRVSDTHTEKSVVKVRKD</sequence>
<dbReference type="EMBL" id="CM056741">
    <property type="protein sequence ID" value="KAJ8682148.1"/>
    <property type="molecule type" value="Genomic_DNA"/>
</dbReference>
<name>A0ACC2PFC2_9HYME</name>